<evidence type="ECO:0000313" key="2">
    <source>
        <dbReference type="EMBL" id="MEQ2280982.1"/>
    </source>
</evidence>
<reference evidence="2 3" key="1">
    <citation type="submission" date="2021-06" db="EMBL/GenBank/DDBJ databases">
        <authorList>
            <person name="Palmer J.M."/>
        </authorList>
    </citation>
    <scope>NUCLEOTIDE SEQUENCE [LARGE SCALE GENOMIC DNA]</scope>
    <source>
        <strain evidence="2 3">AS_MEX2019</strain>
        <tissue evidence="2">Muscle</tissue>
    </source>
</reference>
<feature type="compositionally biased region" description="Polar residues" evidence="1">
    <location>
        <begin position="55"/>
        <end position="74"/>
    </location>
</feature>
<evidence type="ECO:0000313" key="3">
    <source>
        <dbReference type="Proteomes" id="UP001469553"/>
    </source>
</evidence>
<proteinExistence type="predicted"/>
<keyword evidence="3" id="KW-1185">Reference proteome</keyword>
<feature type="region of interest" description="Disordered" evidence="1">
    <location>
        <begin position="34"/>
        <end position="154"/>
    </location>
</feature>
<accession>A0ABV0XHQ3</accession>
<sequence length="154" mass="17028">MRGRTPEARSLQVRRHFIAHGWIRTGYQACTHKKKQRIRNQQGTKETNGLKYKNRQQGEPMTHVTRQSGENTEQVWAWVQGDRKQRTRVQAADPDAVPGRPRVQAAGPEAVPGRSRVQAAGPVAILSRSGDQQASDIGAEQAGDVGADVGSYDY</sequence>
<dbReference type="EMBL" id="JAHRIP010002559">
    <property type="protein sequence ID" value="MEQ2280982.1"/>
    <property type="molecule type" value="Genomic_DNA"/>
</dbReference>
<evidence type="ECO:0000256" key="1">
    <source>
        <dbReference type="SAM" id="MobiDB-lite"/>
    </source>
</evidence>
<dbReference type="Proteomes" id="UP001469553">
    <property type="component" value="Unassembled WGS sequence"/>
</dbReference>
<name>A0ABV0XHQ3_9TELE</name>
<organism evidence="2 3">
    <name type="scientific">Ameca splendens</name>
    <dbReference type="NCBI Taxonomy" id="208324"/>
    <lineage>
        <taxon>Eukaryota</taxon>
        <taxon>Metazoa</taxon>
        <taxon>Chordata</taxon>
        <taxon>Craniata</taxon>
        <taxon>Vertebrata</taxon>
        <taxon>Euteleostomi</taxon>
        <taxon>Actinopterygii</taxon>
        <taxon>Neopterygii</taxon>
        <taxon>Teleostei</taxon>
        <taxon>Neoteleostei</taxon>
        <taxon>Acanthomorphata</taxon>
        <taxon>Ovalentaria</taxon>
        <taxon>Atherinomorphae</taxon>
        <taxon>Cyprinodontiformes</taxon>
        <taxon>Goodeidae</taxon>
        <taxon>Ameca</taxon>
    </lineage>
</organism>
<comment type="caution">
    <text evidence="2">The sequence shown here is derived from an EMBL/GenBank/DDBJ whole genome shotgun (WGS) entry which is preliminary data.</text>
</comment>
<gene>
    <name evidence="2" type="ORF">AMECASPLE_025719</name>
</gene>
<protein>
    <submittedName>
        <fullName evidence="2">Uncharacterized protein</fullName>
    </submittedName>
</protein>